<dbReference type="NCBIfam" id="TIGR00643">
    <property type="entry name" value="recG"/>
    <property type="match status" value="1"/>
</dbReference>
<dbReference type="PANTHER" id="PTHR47964:SF1">
    <property type="entry name" value="ATP-DEPENDENT DNA HELICASE HOMOLOG RECG, CHLOROPLASTIC"/>
    <property type="match status" value="1"/>
</dbReference>
<keyword evidence="9 15" id="KW-0233">DNA recombination</keyword>
<organism evidence="18 19">
    <name type="scientific">Candidatus Brocadia carolinensis</name>
    <dbReference type="NCBI Taxonomy" id="1004156"/>
    <lineage>
        <taxon>Bacteria</taxon>
        <taxon>Pseudomonadati</taxon>
        <taxon>Planctomycetota</taxon>
        <taxon>Candidatus Brocadiia</taxon>
        <taxon>Candidatus Brocadiales</taxon>
        <taxon>Candidatus Brocadiaceae</taxon>
        <taxon>Candidatus Brocadia</taxon>
    </lineage>
</organism>
<evidence type="ECO:0000256" key="5">
    <source>
        <dbReference type="ARBA" id="ARBA00022801"/>
    </source>
</evidence>
<dbReference type="SMART" id="SM00490">
    <property type="entry name" value="HELICc"/>
    <property type="match status" value="1"/>
</dbReference>
<dbReference type="SUPFAM" id="SSF52540">
    <property type="entry name" value="P-loop containing nucleoside triphosphate hydrolases"/>
    <property type="match status" value="2"/>
</dbReference>
<dbReference type="SMART" id="SM00487">
    <property type="entry name" value="DEXDc"/>
    <property type="match status" value="1"/>
</dbReference>
<dbReference type="PROSITE" id="PS51194">
    <property type="entry name" value="HELICASE_CTER"/>
    <property type="match status" value="1"/>
</dbReference>
<keyword evidence="6 15" id="KW-0347">Helicase</keyword>
<keyword evidence="7 15" id="KW-0067">ATP-binding</keyword>
<dbReference type="InterPro" id="IPR027417">
    <property type="entry name" value="P-loop_NTPase"/>
</dbReference>
<dbReference type="InterPro" id="IPR045562">
    <property type="entry name" value="RecG_dom3_C"/>
</dbReference>
<dbReference type="STRING" id="1004156.AYP45_08850"/>
<keyword evidence="4 15" id="KW-0227">DNA damage</keyword>
<dbReference type="InterPro" id="IPR033454">
    <property type="entry name" value="RecG_wedge"/>
</dbReference>
<evidence type="ECO:0000256" key="9">
    <source>
        <dbReference type="ARBA" id="ARBA00023172"/>
    </source>
</evidence>
<dbReference type="GO" id="GO:0003677">
    <property type="term" value="F:DNA binding"/>
    <property type="evidence" value="ECO:0007669"/>
    <property type="project" value="UniProtKB-KW"/>
</dbReference>
<evidence type="ECO:0000256" key="4">
    <source>
        <dbReference type="ARBA" id="ARBA00022763"/>
    </source>
</evidence>
<keyword evidence="11" id="KW-0413">Isomerase</keyword>
<evidence type="ECO:0000256" key="10">
    <source>
        <dbReference type="ARBA" id="ARBA00023204"/>
    </source>
</evidence>
<dbReference type="Pfam" id="PF00270">
    <property type="entry name" value="DEAD"/>
    <property type="match status" value="1"/>
</dbReference>
<dbReference type="EMBL" id="AYTS01000078">
    <property type="protein sequence ID" value="OOP56503.1"/>
    <property type="molecule type" value="Genomic_DNA"/>
</dbReference>
<evidence type="ECO:0000259" key="16">
    <source>
        <dbReference type="PROSITE" id="PS51192"/>
    </source>
</evidence>
<dbReference type="CDD" id="cd04488">
    <property type="entry name" value="RecG_wedge_OBF"/>
    <property type="match status" value="1"/>
</dbReference>
<dbReference type="Gene3D" id="2.40.50.140">
    <property type="entry name" value="Nucleic acid-binding proteins"/>
    <property type="match status" value="1"/>
</dbReference>
<protein>
    <recommendedName>
        <fullName evidence="2 15">ATP-dependent DNA helicase RecG</fullName>
        <ecNumber evidence="13 15">5.6.2.4</ecNumber>
    </recommendedName>
</protein>
<evidence type="ECO:0000313" key="19">
    <source>
        <dbReference type="Proteomes" id="UP000189681"/>
    </source>
</evidence>
<evidence type="ECO:0000256" key="12">
    <source>
        <dbReference type="ARBA" id="ARBA00034617"/>
    </source>
</evidence>
<comment type="similarity">
    <text evidence="1 15">Belongs to the helicase family. RecG subfamily.</text>
</comment>
<dbReference type="NCBIfam" id="NF008168">
    <property type="entry name" value="PRK10917.2-2"/>
    <property type="match status" value="1"/>
</dbReference>
<dbReference type="GO" id="GO:0016887">
    <property type="term" value="F:ATP hydrolysis activity"/>
    <property type="evidence" value="ECO:0007669"/>
    <property type="project" value="RHEA"/>
</dbReference>
<evidence type="ECO:0000256" key="14">
    <source>
        <dbReference type="ARBA" id="ARBA00048988"/>
    </source>
</evidence>
<evidence type="ECO:0000256" key="8">
    <source>
        <dbReference type="ARBA" id="ARBA00023125"/>
    </source>
</evidence>
<dbReference type="NCBIfam" id="NF008165">
    <property type="entry name" value="PRK10917.1-3"/>
    <property type="match status" value="1"/>
</dbReference>
<evidence type="ECO:0000256" key="15">
    <source>
        <dbReference type="RuleBase" id="RU363016"/>
    </source>
</evidence>
<name>A0A1V4ATN3_9BACT</name>
<evidence type="ECO:0000259" key="17">
    <source>
        <dbReference type="PROSITE" id="PS51194"/>
    </source>
</evidence>
<keyword evidence="8" id="KW-0238">DNA-binding</keyword>
<dbReference type="Pfam" id="PF19833">
    <property type="entry name" value="RecG_dom3_C"/>
    <property type="match status" value="1"/>
</dbReference>
<dbReference type="PANTHER" id="PTHR47964">
    <property type="entry name" value="ATP-DEPENDENT DNA HELICASE HOMOLOG RECG, CHLOROPLASTIC"/>
    <property type="match status" value="1"/>
</dbReference>
<dbReference type="InterPro" id="IPR001650">
    <property type="entry name" value="Helicase_C-like"/>
</dbReference>
<dbReference type="CDD" id="cd18811">
    <property type="entry name" value="SF2_C_RecG"/>
    <property type="match status" value="1"/>
</dbReference>
<evidence type="ECO:0000256" key="6">
    <source>
        <dbReference type="ARBA" id="ARBA00022806"/>
    </source>
</evidence>
<dbReference type="GO" id="GO:0005524">
    <property type="term" value="F:ATP binding"/>
    <property type="evidence" value="ECO:0007669"/>
    <property type="project" value="UniProtKB-KW"/>
</dbReference>
<comment type="function">
    <text evidence="15">Plays a critical role in recombination and DNA repair. Helps process Holliday junction intermediates to mature products by catalyzing branch migration. Has replication fork regression activity, unwinds stalled or blocked replication forks to make a HJ that can be resolved. Has a DNA unwinding activity characteristic of a DNA helicase with 3'-5' polarity.</text>
</comment>
<feature type="domain" description="Helicase ATP-binding" evidence="16">
    <location>
        <begin position="286"/>
        <end position="447"/>
    </location>
</feature>
<evidence type="ECO:0000256" key="13">
    <source>
        <dbReference type="ARBA" id="ARBA00034808"/>
    </source>
</evidence>
<dbReference type="AlphaFoldDB" id="A0A1V4ATN3"/>
<dbReference type="InterPro" id="IPR014001">
    <property type="entry name" value="Helicase_ATP-bd"/>
</dbReference>
<dbReference type="SUPFAM" id="SSF50249">
    <property type="entry name" value="Nucleic acid-binding proteins"/>
    <property type="match status" value="1"/>
</dbReference>
<dbReference type="CDD" id="cd17992">
    <property type="entry name" value="DEXHc_RecG"/>
    <property type="match status" value="1"/>
</dbReference>
<accession>A0A1V4ATN3</accession>
<dbReference type="InterPro" id="IPR011545">
    <property type="entry name" value="DEAD/DEAH_box_helicase_dom"/>
</dbReference>
<comment type="caution">
    <text evidence="18">The sequence shown here is derived from an EMBL/GenBank/DDBJ whole genome shotgun (WGS) entry which is preliminary data.</text>
</comment>
<evidence type="ECO:0000256" key="1">
    <source>
        <dbReference type="ARBA" id="ARBA00007504"/>
    </source>
</evidence>
<dbReference type="Gene3D" id="3.40.50.300">
    <property type="entry name" value="P-loop containing nucleotide triphosphate hydrolases"/>
    <property type="match status" value="2"/>
</dbReference>
<dbReference type="GO" id="GO:0006310">
    <property type="term" value="P:DNA recombination"/>
    <property type="evidence" value="ECO:0007669"/>
    <property type="project" value="UniProtKB-UniRule"/>
</dbReference>
<comment type="catalytic activity">
    <reaction evidence="12 15">
        <text>Couples ATP hydrolysis with the unwinding of duplex DNA by translocating in the 3'-5' direction.</text>
        <dbReference type="EC" id="5.6.2.4"/>
    </reaction>
</comment>
<dbReference type="InterPro" id="IPR012340">
    <property type="entry name" value="NA-bd_OB-fold"/>
</dbReference>
<dbReference type="InterPro" id="IPR047112">
    <property type="entry name" value="RecG/Mfd"/>
</dbReference>
<evidence type="ECO:0000256" key="7">
    <source>
        <dbReference type="ARBA" id="ARBA00022840"/>
    </source>
</evidence>
<dbReference type="GO" id="GO:0043138">
    <property type="term" value="F:3'-5' DNA helicase activity"/>
    <property type="evidence" value="ECO:0007669"/>
    <property type="project" value="UniProtKB-EC"/>
</dbReference>
<gene>
    <name evidence="18" type="ORF">AYP45_08850</name>
</gene>
<evidence type="ECO:0000256" key="11">
    <source>
        <dbReference type="ARBA" id="ARBA00023235"/>
    </source>
</evidence>
<evidence type="ECO:0000313" key="18">
    <source>
        <dbReference type="EMBL" id="OOP56503.1"/>
    </source>
</evidence>
<keyword evidence="10 15" id="KW-0234">DNA repair</keyword>
<feature type="domain" description="Helicase C-terminal" evidence="17">
    <location>
        <begin position="466"/>
        <end position="626"/>
    </location>
</feature>
<proteinExistence type="inferred from homology"/>
<dbReference type="InterPro" id="IPR004609">
    <property type="entry name" value="ATP-dep_DNA_helicase_RecG"/>
</dbReference>
<reference evidence="18 19" key="1">
    <citation type="journal article" date="2017" name="Water Res.">
        <title>Discovery and metagenomic analysis of an anammox bacterial enrichment related to Candidatus "Brocadia caroliniensis" in a full-scale glycerol-fed nitritation-denitritation separate centrate treatment process.</title>
        <authorList>
            <person name="Park H."/>
            <person name="Brotto A.C."/>
            <person name="van Loosdrecht M.C."/>
            <person name="Chandran K."/>
        </authorList>
    </citation>
    <scope>NUCLEOTIDE SEQUENCE [LARGE SCALE GENOMIC DNA]</scope>
    <source>
        <strain evidence="18">26THWARD</strain>
    </source>
</reference>
<dbReference type="GO" id="GO:0006281">
    <property type="term" value="P:DNA repair"/>
    <property type="evidence" value="ECO:0007669"/>
    <property type="project" value="UniProtKB-UniRule"/>
</dbReference>
<sequence length="699" mass="78937">MVDTKSITKTSSSSALHQSVQYLKGVGPRKAEIFGKLGVHTIRDMLFYFPRDYKDRTRIQKISDAVIGAEITIQGKVLGVQARMARSRKNVLEVFVGDGTGSIAATWFNQPFLTNKFHVGDRVFLHGKVGAYKYLQLLSPEYEIVQDDEANAKEGSIVPVYPLTEHMSQTHFRKIMKEAVHLFAAGIDEIFPQEIIRKNQLLPINDAIVNIHFPETFESLKHARFRLVYDELFTLELAMALRKRGIKEETGISFKVGANVDSHIRKLIPFTLTNAQERVIQEITGDMRSNKPMNRLLQGDVGSGKTVVAIYAILAAIANGYQTAFMAPTEILAKQHFHTMQRYLARSHVRTHLLTGDTNLRQKKNSLEQIKTGQVDLIVGTHALIEETVQFHQLGLVVIDEQHKFGVVQRLKLKKKGVCPDVLIMTATPIPRTLSLTLFGDLDFSLLDEMPPGRTPAKTIWVTQDRENQAYDFIKGEIAKGRQAFIVYPLVEDSESFDLKSAVTEAKRLQSEVFPSHQVGLLHGQMKSSEKDKVMVDFKEKKYDILVSTVIIEVGIDIPNATVMVIVHAERFGLSQLHQLRGRIGRGSEQSYCLLFGNPNSSVSNERLKIMTSTCDGFKIAEMDFRLRGPGEFFGTRQHGLPELRISDLIKDFPILKKAHSDAFELVSNDPQLTLDTHLRMRERVLETFKDRFELVNIG</sequence>
<evidence type="ECO:0000256" key="2">
    <source>
        <dbReference type="ARBA" id="ARBA00017846"/>
    </source>
</evidence>
<comment type="catalytic activity">
    <reaction evidence="14 15">
        <text>ATP + H2O = ADP + phosphate + H(+)</text>
        <dbReference type="Rhea" id="RHEA:13065"/>
        <dbReference type="ChEBI" id="CHEBI:15377"/>
        <dbReference type="ChEBI" id="CHEBI:15378"/>
        <dbReference type="ChEBI" id="CHEBI:30616"/>
        <dbReference type="ChEBI" id="CHEBI:43474"/>
        <dbReference type="ChEBI" id="CHEBI:456216"/>
        <dbReference type="EC" id="5.6.2.4"/>
    </reaction>
</comment>
<dbReference type="Pfam" id="PF00271">
    <property type="entry name" value="Helicase_C"/>
    <property type="match status" value="1"/>
</dbReference>
<dbReference type="PROSITE" id="PS51192">
    <property type="entry name" value="HELICASE_ATP_BIND_1"/>
    <property type="match status" value="1"/>
</dbReference>
<keyword evidence="5 15" id="KW-0378">Hydrolase</keyword>
<dbReference type="Pfam" id="PF17191">
    <property type="entry name" value="RecG_wedge"/>
    <property type="match status" value="1"/>
</dbReference>
<evidence type="ECO:0000256" key="3">
    <source>
        <dbReference type="ARBA" id="ARBA00022741"/>
    </source>
</evidence>
<keyword evidence="3 15" id="KW-0547">Nucleotide-binding</keyword>
<dbReference type="Proteomes" id="UP000189681">
    <property type="component" value="Unassembled WGS sequence"/>
</dbReference>
<dbReference type="EC" id="5.6.2.4" evidence="13 15"/>